<dbReference type="Proteomes" id="UP000195440">
    <property type="component" value="Unassembled WGS sequence"/>
</dbReference>
<protein>
    <recommendedName>
        <fullName evidence="3">SSU ribosomal protein S2p (SAe)</fullName>
    </recommendedName>
</protein>
<organism evidence="1 2">
    <name type="scientific">Pseudomonas caspiana</name>
    <dbReference type="NCBI Taxonomy" id="1451454"/>
    <lineage>
        <taxon>Bacteria</taxon>
        <taxon>Pseudomonadati</taxon>
        <taxon>Pseudomonadota</taxon>
        <taxon>Gammaproteobacteria</taxon>
        <taxon>Pseudomonadales</taxon>
        <taxon>Pseudomonadaceae</taxon>
        <taxon>Pseudomonas</taxon>
    </lineage>
</organism>
<keyword evidence="2" id="KW-1185">Reference proteome</keyword>
<reference evidence="1 2" key="1">
    <citation type="journal article" date="2017" name="Syst. Appl. Microbiol.">
        <title>Pseudomonas caspiana sp. nov., a citrus pathogen in the Pseudomonas syringae phylogenetic group.</title>
        <authorList>
            <person name="Busquets A."/>
            <person name="Gomila M."/>
            <person name="Beiki F."/>
            <person name="Mulet M."/>
            <person name="Rahimian H."/>
            <person name="Garcia-Valdes E."/>
            <person name="Lalucat J."/>
        </authorList>
    </citation>
    <scope>NUCLEOTIDE SEQUENCE [LARGE SCALE GENOMIC DNA]</scope>
    <source>
        <strain evidence="1 2">FBF102</strain>
    </source>
</reference>
<comment type="caution">
    <text evidence="1">The sequence shown here is derived from an EMBL/GenBank/DDBJ whole genome shotgun (WGS) entry which is preliminary data.</text>
</comment>
<dbReference type="EMBL" id="LOHF01000016">
    <property type="protein sequence ID" value="OUM72530.1"/>
    <property type="molecule type" value="Genomic_DNA"/>
</dbReference>
<dbReference type="OrthoDB" id="6352550at2"/>
<dbReference type="AlphaFoldDB" id="A0A1Y3NY65"/>
<proteinExistence type="predicted"/>
<evidence type="ECO:0000313" key="1">
    <source>
        <dbReference type="EMBL" id="OUM72530.1"/>
    </source>
</evidence>
<evidence type="ECO:0008006" key="3">
    <source>
        <dbReference type="Google" id="ProtNLM"/>
    </source>
</evidence>
<gene>
    <name evidence="1" type="ORF">AUC60_17930</name>
</gene>
<evidence type="ECO:0000313" key="2">
    <source>
        <dbReference type="Proteomes" id="UP000195440"/>
    </source>
</evidence>
<sequence length="308" mass="32165">MPVSALIKFSALNPNLEDIVKAGTLIVLSDPNSTSCTYAESQLMQAAHQVKAALAPLSPDEADFMYRHAAEIVSFTGQTSTWLGVSAAVMEKHLAQMANTLKAIEELHQNSFLKHGHLNSPEFFAQRKELLNQLDAHLLKSTRLRSLTTMSDHHSLKKALGISSRSLVHHWKEAGGPKSIHGYSTHVESVSKAAKYMKAGGYIGIGIGGVSGVLAIREVCRGKDAEACRKINFTEGGKFVGSTAGGIAGGLAASRLAGPVCAALTISGGLPGVACVVVVVGTGSWLGTTGGSIGGESLGETLYEGMSP</sequence>
<accession>A0A1Y3NY65</accession>
<name>A0A1Y3NY65_9PSED</name>